<protein>
    <submittedName>
        <fullName evidence="1">Major capsid protein</fullName>
    </submittedName>
</protein>
<reference evidence="1 2" key="1">
    <citation type="submission" date="2019-02" db="EMBL/GenBank/DDBJ databases">
        <title>Genome sequencing of Clostridium botulinum clinical isolates.</title>
        <authorList>
            <person name="Brunt J."/>
            <person name="Van Vliet A.H.M."/>
            <person name="Stringer S.C."/>
            <person name="Grant K.A."/>
            <person name="Carter A.C."/>
            <person name="Peck M.W."/>
        </authorList>
    </citation>
    <scope>NUCLEOTIDE SEQUENCE [LARGE SCALE GENOMIC DNA]</scope>
    <source>
        <strain evidence="1 2">H113700579</strain>
    </source>
</reference>
<evidence type="ECO:0000313" key="1">
    <source>
        <dbReference type="EMBL" id="NFA42991.1"/>
    </source>
</evidence>
<organism evidence="1 2">
    <name type="scientific">Clostridium botulinum</name>
    <dbReference type="NCBI Taxonomy" id="1491"/>
    <lineage>
        <taxon>Bacteria</taxon>
        <taxon>Bacillati</taxon>
        <taxon>Bacillota</taxon>
        <taxon>Clostridia</taxon>
        <taxon>Eubacteriales</taxon>
        <taxon>Clostridiaceae</taxon>
        <taxon>Clostridium</taxon>
    </lineage>
</organism>
<dbReference type="AlphaFoldDB" id="A0A6M0SNW9"/>
<dbReference type="Pfam" id="PF03864">
    <property type="entry name" value="Phage_cap_E"/>
    <property type="match status" value="1"/>
</dbReference>
<comment type="caution">
    <text evidence="1">The sequence shown here is derived from an EMBL/GenBank/DDBJ whole genome shotgun (WGS) entry which is preliminary data.</text>
</comment>
<gene>
    <name evidence="1" type="ORF">EXM65_10480</name>
</gene>
<sequence length="348" mass="39774">MPINLYDPRTMRKAVERTIKPKTFLRDTFFGRIETFDTKKVDVDFMKGNRKLAPFVHEKIGGKTVENTGYRTNTYTPALIAPDTITTTDDILSRVAGESLYNGYTPEERAVQKMVKDFTKLEDMITRREEWMCSRAIFTGKIPIIGESLNYEIDFEFENKEIKSGDDLWNNAKSNPINQLEEMVETVQKKGMTTPDVCIMATDAARAFINNANVQKVLDVKNIQLARIEPKQLPNGATYIGTIPHLGLDIYKYNEWFLDDFTNPEKPTTEPMVPEGYVGLLSTEADFFMAYGAITIIDGKTEKFVTVEGTRTPDTWIKKKPARRFFQLNSRPLPCPVEVDSWYVAKVL</sequence>
<evidence type="ECO:0000313" key="2">
    <source>
        <dbReference type="Proteomes" id="UP000472355"/>
    </source>
</evidence>
<dbReference type="Gene3D" id="3.15.30.10">
    <property type="entry name" value="putative capsid protein of prophage domain like"/>
    <property type="match status" value="1"/>
</dbReference>
<dbReference type="EMBL" id="SGKU01000027">
    <property type="protein sequence ID" value="NFA42991.1"/>
    <property type="molecule type" value="Genomic_DNA"/>
</dbReference>
<accession>A0A6M0SNW9</accession>
<proteinExistence type="predicted"/>
<dbReference type="Gene3D" id="3.30.1930.10">
    <property type="entry name" value="capsid protein of prophage domain"/>
    <property type="match status" value="1"/>
</dbReference>
<dbReference type="Proteomes" id="UP000472355">
    <property type="component" value="Unassembled WGS sequence"/>
</dbReference>
<dbReference type="InterPro" id="IPR005564">
    <property type="entry name" value="Major_capsid_GpE"/>
</dbReference>
<name>A0A6M0SNW9_CLOBO</name>